<evidence type="ECO:0000313" key="4">
    <source>
        <dbReference type="Proteomes" id="UP001451303"/>
    </source>
</evidence>
<comment type="caution">
    <text evidence="3">The sequence shown here is derived from an EMBL/GenBank/DDBJ whole genome shotgun (WGS) entry which is preliminary data.</text>
</comment>
<dbReference type="InterPro" id="IPR044528">
    <property type="entry name" value="POD-like_MBL-fold"/>
</dbReference>
<keyword evidence="4" id="KW-1185">Reference proteome</keyword>
<feature type="compositionally biased region" description="Acidic residues" evidence="1">
    <location>
        <begin position="97"/>
        <end position="114"/>
    </location>
</feature>
<dbReference type="SUPFAM" id="SSF56281">
    <property type="entry name" value="Metallo-hydrolase/oxidoreductase"/>
    <property type="match status" value="1"/>
</dbReference>
<dbReference type="Gene3D" id="3.60.15.10">
    <property type="entry name" value="Ribonuclease Z/Hydroxyacylglutathione hydrolase-like"/>
    <property type="match status" value="1"/>
</dbReference>
<gene>
    <name evidence="3" type="ORF">QR685DRAFT_207423</name>
</gene>
<feature type="domain" description="Metallo-beta-lactamase" evidence="2">
    <location>
        <begin position="22"/>
        <end position="240"/>
    </location>
</feature>
<proteinExistence type="predicted"/>
<feature type="region of interest" description="Disordered" evidence="1">
    <location>
        <begin position="95"/>
        <end position="123"/>
    </location>
</feature>
<dbReference type="InterPro" id="IPR051682">
    <property type="entry name" value="Mito_Persulfide_Diox"/>
</dbReference>
<evidence type="ECO:0000313" key="3">
    <source>
        <dbReference type="EMBL" id="KAL0471570.1"/>
    </source>
</evidence>
<dbReference type="PANTHER" id="PTHR43084:SF8">
    <property type="entry name" value="METALLO-BETA-LACTAMASE SUPERFAMILY PROTEIN"/>
    <property type="match status" value="1"/>
</dbReference>
<name>A0ABR3DFW4_NEUIN</name>
<dbReference type="InterPro" id="IPR036866">
    <property type="entry name" value="RibonucZ/Hydroxyglut_hydro"/>
</dbReference>
<sequence length="323" mass="36098">MSSPTPLDFEPLIHPLFDPTTSTFTYLIACSSTLHALVIDPVLDFDPATSRISTTTADSLLSLIRSHNYTIVKILETHVHADHLTASRYLQTQLEVTSDDDDDDDGGGDEEKEENDGKNGGIKKKPEICIGKRIVQVQERVAESYGIPREEWEGVFDRVFEDEEEFPVGDLRVKVKHLPGHTPDHVGYMVGSNIFCGDSLFDPEIGSARCDFPGGDAHTLYNSVQTLFSLPAHYKIYTGHDYPSADSRSPQPYTTVADQKRLNKHLKEGTTKDQFVNWRQERDSGLAEPKLLHQALQVNVRAGRMPRNGTLKVPLKMPGGWKL</sequence>
<reference evidence="3 4" key="1">
    <citation type="submission" date="2023-09" db="EMBL/GenBank/DDBJ databases">
        <title>Multi-omics analysis of a traditional fermented food reveals byproduct-associated fungal strains for waste-to-food upcycling.</title>
        <authorList>
            <consortium name="Lawrence Berkeley National Laboratory"/>
            <person name="Rekdal V.M."/>
            <person name="Villalobos-Escobedo J.M."/>
            <person name="Rodriguez-Valeron N."/>
            <person name="Garcia M.O."/>
            <person name="Vasquez D.P."/>
            <person name="Damayanti I."/>
            <person name="Sorensen P.M."/>
            <person name="Baidoo E.E."/>
            <person name="De Carvalho A.C."/>
            <person name="Riley R."/>
            <person name="Lipzen A."/>
            <person name="He G."/>
            <person name="Yan M."/>
            <person name="Haridas S."/>
            <person name="Daum C."/>
            <person name="Yoshinaga Y."/>
            <person name="Ng V."/>
            <person name="Grigoriev I.V."/>
            <person name="Munk R."/>
            <person name="Nuraida L."/>
            <person name="Wijaya C.H."/>
            <person name="Morales P.-C."/>
            <person name="Keasling J.D."/>
        </authorList>
    </citation>
    <scope>NUCLEOTIDE SEQUENCE [LARGE SCALE GENOMIC DNA]</scope>
    <source>
        <strain evidence="3 4">FGSC 2613</strain>
    </source>
</reference>
<organism evidence="3 4">
    <name type="scientific">Neurospora intermedia</name>
    <dbReference type="NCBI Taxonomy" id="5142"/>
    <lineage>
        <taxon>Eukaryota</taxon>
        <taxon>Fungi</taxon>
        <taxon>Dikarya</taxon>
        <taxon>Ascomycota</taxon>
        <taxon>Pezizomycotina</taxon>
        <taxon>Sordariomycetes</taxon>
        <taxon>Sordariomycetidae</taxon>
        <taxon>Sordariales</taxon>
        <taxon>Sordariaceae</taxon>
        <taxon>Neurospora</taxon>
    </lineage>
</organism>
<accession>A0ABR3DFW4</accession>
<protein>
    <submittedName>
        <fullName evidence="3">Metallo-beta-lactamase superfamily protein</fullName>
    </submittedName>
</protein>
<dbReference type="PANTHER" id="PTHR43084">
    <property type="entry name" value="PERSULFIDE DIOXYGENASE ETHE1"/>
    <property type="match status" value="1"/>
</dbReference>
<dbReference type="CDD" id="cd07724">
    <property type="entry name" value="POD-like_MBL-fold"/>
    <property type="match status" value="1"/>
</dbReference>
<dbReference type="Proteomes" id="UP001451303">
    <property type="component" value="Unassembled WGS sequence"/>
</dbReference>
<dbReference type="SMART" id="SM00849">
    <property type="entry name" value="Lactamase_B"/>
    <property type="match status" value="1"/>
</dbReference>
<evidence type="ECO:0000259" key="2">
    <source>
        <dbReference type="SMART" id="SM00849"/>
    </source>
</evidence>
<evidence type="ECO:0000256" key="1">
    <source>
        <dbReference type="SAM" id="MobiDB-lite"/>
    </source>
</evidence>
<dbReference type="EMBL" id="JAVLET010000003">
    <property type="protein sequence ID" value="KAL0471570.1"/>
    <property type="molecule type" value="Genomic_DNA"/>
</dbReference>
<dbReference type="Pfam" id="PF00753">
    <property type="entry name" value="Lactamase_B"/>
    <property type="match status" value="1"/>
</dbReference>
<dbReference type="InterPro" id="IPR001279">
    <property type="entry name" value="Metallo-B-lactamas"/>
</dbReference>